<organism evidence="1">
    <name type="scientific">Odontella aurita</name>
    <dbReference type="NCBI Taxonomy" id="265563"/>
    <lineage>
        <taxon>Eukaryota</taxon>
        <taxon>Sar</taxon>
        <taxon>Stramenopiles</taxon>
        <taxon>Ochrophyta</taxon>
        <taxon>Bacillariophyta</taxon>
        <taxon>Mediophyceae</taxon>
        <taxon>Biddulphiophycidae</taxon>
        <taxon>Eupodiscales</taxon>
        <taxon>Odontellaceae</taxon>
        <taxon>Odontella</taxon>
    </lineage>
</organism>
<gene>
    <name evidence="1" type="ORF">OAUR00152_LOCUS36441</name>
</gene>
<dbReference type="AlphaFoldDB" id="A0A7S4JZ40"/>
<proteinExistence type="predicted"/>
<reference evidence="1" key="1">
    <citation type="submission" date="2021-01" db="EMBL/GenBank/DDBJ databases">
        <authorList>
            <person name="Corre E."/>
            <person name="Pelletier E."/>
            <person name="Niang G."/>
            <person name="Scheremetjew M."/>
            <person name="Finn R."/>
            <person name="Kale V."/>
            <person name="Holt S."/>
            <person name="Cochrane G."/>
            <person name="Meng A."/>
            <person name="Brown T."/>
            <person name="Cohen L."/>
        </authorList>
    </citation>
    <scope>NUCLEOTIDE SEQUENCE</scope>
    <source>
        <strain evidence="1">Isolate 1302-5</strain>
    </source>
</reference>
<sequence length="102" mass="10964">MLLIAVPPHLCRCPLSKQGTGIGLDWNSLNPCRQRCCRRKEEFLTARERYLAQQAALSRASLVQQAATVEGGTAATPQLGTLIALLRPAARMGGASKPSPHD</sequence>
<protein>
    <submittedName>
        <fullName evidence="1">Uncharacterized protein</fullName>
    </submittedName>
</protein>
<dbReference type="EMBL" id="HBKQ01052960">
    <property type="protein sequence ID" value="CAE2278870.1"/>
    <property type="molecule type" value="Transcribed_RNA"/>
</dbReference>
<name>A0A7S4JZ40_9STRA</name>
<accession>A0A7S4JZ40</accession>
<evidence type="ECO:0000313" key="1">
    <source>
        <dbReference type="EMBL" id="CAE2278870.1"/>
    </source>
</evidence>